<dbReference type="KEGG" id="chq:AQ619_16050"/>
<dbReference type="STRING" id="69395.AQ619_16050"/>
<protein>
    <recommendedName>
        <fullName evidence="4">FAR-17a/AIG1-like protein</fullName>
    </recommendedName>
</protein>
<dbReference type="EMBL" id="CP013002">
    <property type="protein sequence ID" value="ALL14750.1"/>
    <property type="molecule type" value="Genomic_DNA"/>
</dbReference>
<evidence type="ECO:0000313" key="2">
    <source>
        <dbReference type="EMBL" id="ALL14750.1"/>
    </source>
</evidence>
<feature type="transmembrane region" description="Helical" evidence="1">
    <location>
        <begin position="173"/>
        <end position="194"/>
    </location>
</feature>
<dbReference type="InterPro" id="IPR049713">
    <property type="entry name" value="Pr6Pr-like"/>
</dbReference>
<evidence type="ECO:0000313" key="3">
    <source>
        <dbReference type="Proteomes" id="UP000056905"/>
    </source>
</evidence>
<sequence>MRHWRILIAALACFGPALQYGLMVHDETLATGLVKSVEFFSYFTILSNLLAAVVLTAPLVAPTSKVAIWAERSATRISVAVYLSLTAGIYHTLLAGLWDPKGWRLVSDIILHSLTPAAFVIDWLLRGGQGETGRATAAKALIFPALYGVWTLGHGAVSGFYPYPFFDVDKHGFLSVFVTMLVMAGGFLLIALLFTMIHQARTRLAAARGTPLSA</sequence>
<proteinExistence type="predicted"/>
<keyword evidence="1" id="KW-0812">Transmembrane</keyword>
<name>A0A0P0P2H5_9CAUL</name>
<dbReference type="AlphaFoldDB" id="A0A0P0P2H5"/>
<accession>A0A0P0P2H5</accession>
<evidence type="ECO:0008006" key="4">
    <source>
        <dbReference type="Google" id="ProtNLM"/>
    </source>
</evidence>
<keyword evidence="1" id="KW-1133">Transmembrane helix</keyword>
<dbReference type="Proteomes" id="UP000056905">
    <property type="component" value="Chromosome"/>
</dbReference>
<gene>
    <name evidence="2" type="ORF">AQ619_16050</name>
</gene>
<dbReference type="NCBIfam" id="NF038065">
    <property type="entry name" value="Pr6Pr"/>
    <property type="match status" value="1"/>
</dbReference>
<keyword evidence="1" id="KW-0472">Membrane</keyword>
<dbReference type="RefSeq" id="WP_062149970.1">
    <property type="nucleotide sequence ID" value="NZ_CP013002.1"/>
</dbReference>
<feature type="transmembrane region" description="Helical" evidence="1">
    <location>
        <begin position="137"/>
        <end position="161"/>
    </location>
</feature>
<feature type="transmembrane region" description="Helical" evidence="1">
    <location>
        <begin position="39"/>
        <end position="61"/>
    </location>
</feature>
<keyword evidence="3" id="KW-1185">Reference proteome</keyword>
<evidence type="ECO:0000256" key="1">
    <source>
        <dbReference type="SAM" id="Phobius"/>
    </source>
</evidence>
<dbReference type="OrthoDB" id="9809977at2"/>
<organism evidence="2 3">
    <name type="scientific">Caulobacter henricii</name>
    <dbReference type="NCBI Taxonomy" id="69395"/>
    <lineage>
        <taxon>Bacteria</taxon>
        <taxon>Pseudomonadati</taxon>
        <taxon>Pseudomonadota</taxon>
        <taxon>Alphaproteobacteria</taxon>
        <taxon>Caulobacterales</taxon>
        <taxon>Caulobacteraceae</taxon>
        <taxon>Caulobacter</taxon>
    </lineage>
</organism>
<reference evidence="2 3" key="1">
    <citation type="submission" date="2015-10" db="EMBL/GenBank/DDBJ databases">
        <title>Conservation of the essential genome among Caulobacter and Brevundimonas species.</title>
        <authorList>
            <person name="Scott D."/>
            <person name="Ely B."/>
        </authorList>
    </citation>
    <scope>NUCLEOTIDE SEQUENCE [LARGE SCALE GENOMIC DNA]</scope>
    <source>
        <strain evidence="2 3">CB4</strain>
    </source>
</reference>
<feature type="transmembrane region" description="Helical" evidence="1">
    <location>
        <begin position="105"/>
        <end position="125"/>
    </location>
</feature>
<feature type="transmembrane region" description="Helical" evidence="1">
    <location>
        <begin position="73"/>
        <end position="93"/>
    </location>
</feature>